<proteinExistence type="inferred from homology"/>
<evidence type="ECO:0000259" key="6">
    <source>
        <dbReference type="Pfam" id="PF02748"/>
    </source>
</evidence>
<evidence type="ECO:0000256" key="2">
    <source>
        <dbReference type="ARBA" id="ARBA00022833"/>
    </source>
</evidence>
<dbReference type="AlphaFoldDB" id="A0A7V1LKU1"/>
<dbReference type="GO" id="GO:0006207">
    <property type="term" value="P:'de novo' pyrimidine nucleobase biosynthetic process"/>
    <property type="evidence" value="ECO:0007669"/>
    <property type="project" value="InterPro"/>
</dbReference>
<dbReference type="Gene3D" id="2.30.30.20">
    <property type="entry name" value="Aspartate carbamoyltransferase regulatory subunit, C-terminal domain"/>
    <property type="match status" value="1"/>
</dbReference>
<sequence>MDKKLKVDPIKEGTVIDHIPANKALQVLSIIKPEEDDVVTVGVNFASRKYGRKDIVKIEGRELSKSDINSIALIAPDANVIIIRDYQVINKYPVQIPRQIEGLARCGNPRCITNNEQMSTRFVAVERNPVRLRCAYCERVFDGDALELVTSA</sequence>
<dbReference type="InterPro" id="IPR020542">
    <property type="entry name" value="Asp_carbamoyltrfase_reg_C"/>
</dbReference>
<accession>A0A7V1LKU1</accession>
<feature type="binding site" evidence="4">
    <location>
        <position position="111"/>
    </location>
    <ligand>
        <name>Zn(2+)</name>
        <dbReference type="ChEBI" id="CHEBI:29105"/>
    </ligand>
</feature>
<dbReference type="InterPro" id="IPR002801">
    <property type="entry name" value="Asp_carbamoylTrfase_reg"/>
</dbReference>
<protein>
    <recommendedName>
        <fullName evidence="4">Aspartate carbamoyltransferase regulatory chain</fullName>
    </recommendedName>
</protein>
<feature type="binding site" evidence="4">
    <location>
        <position position="137"/>
    </location>
    <ligand>
        <name>Zn(2+)</name>
        <dbReference type="ChEBI" id="CHEBI:29105"/>
    </ligand>
</feature>
<dbReference type="InterPro" id="IPR036793">
    <property type="entry name" value="Asp_carbatrfase_reg_N_sf"/>
</dbReference>
<organism evidence="7">
    <name type="scientific">Caldithrix abyssi</name>
    <dbReference type="NCBI Taxonomy" id="187145"/>
    <lineage>
        <taxon>Bacteria</taxon>
        <taxon>Pseudomonadati</taxon>
        <taxon>Calditrichota</taxon>
        <taxon>Calditrichia</taxon>
        <taxon>Calditrichales</taxon>
        <taxon>Calditrichaceae</taxon>
        <taxon>Caldithrix</taxon>
    </lineage>
</organism>
<evidence type="ECO:0000256" key="3">
    <source>
        <dbReference type="ARBA" id="ARBA00022975"/>
    </source>
</evidence>
<dbReference type="Proteomes" id="UP000886005">
    <property type="component" value="Unassembled WGS sequence"/>
</dbReference>
<evidence type="ECO:0000256" key="4">
    <source>
        <dbReference type="HAMAP-Rule" id="MF_00002"/>
    </source>
</evidence>
<dbReference type="PANTHER" id="PTHR35805">
    <property type="entry name" value="ASPARTATE CARBAMOYLTRANSFERASE REGULATORY CHAIN"/>
    <property type="match status" value="1"/>
</dbReference>
<feature type="domain" description="Aspartate carbamoyltransferase regulatory subunit N-terminal" evidence="5">
    <location>
        <begin position="5"/>
        <end position="94"/>
    </location>
</feature>
<feature type="binding site" evidence="4">
    <location>
        <position position="134"/>
    </location>
    <ligand>
        <name>Zn(2+)</name>
        <dbReference type="ChEBI" id="CHEBI:29105"/>
    </ligand>
</feature>
<dbReference type="EMBL" id="DRLD01000109">
    <property type="protein sequence ID" value="HED09835.1"/>
    <property type="molecule type" value="Genomic_DNA"/>
</dbReference>
<dbReference type="PANTHER" id="PTHR35805:SF1">
    <property type="entry name" value="ASPARTATE CARBAMOYLTRANSFERASE REGULATORY CHAIN"/>
    <property type="match status" value="1"/>
</dbReference>
<dbReference type="SUPFAM" id="SSF57825">
    <property type="entry name" value="Aspartate carbamoyltransferase, Regulatory-chain, C-terminal domain"/>
    <property type="match status" value="1"/>
</dbReference>
<dbReference type="InterPro" id="IPR020545">
    <property type="entry name" value="Asp_carbamoyltransf_reg_N"/>
</dbReference>
<comment type="similarity">
    <text evidence="4">Belongs to the PyrI family.</text>
</comment>
<dbReference type="Gene3D" id="3.30.70.140">
    <property type="entry name" value="Aspartate carbamoyltransferase regulatory subunit, N-terminal domain"/>
    <property type="match status" value="1"/>
</dbReference>
<feature type="binding site" evidence="4">
    <location>
        <position position="106"/>
    </location>
    <ligand>
        <name>Zn(2+)</name>
        <dbReference type="ChEBI" id="CHEBI:29105"/>
    </ligand>
</feature>
<comment type="function">
    <text evidence="4">Involved in allosteric regulation of aspartate carbamoyltransferase.</text>
</comment>
<name>A0A7V1LKU1_CALAY</name>
<comment type="caution">
    <text evidence="7">The sequence shown here is derived from an EMBL/GenBank/DDBJ whole genome shotgun (WGS) entry which is preliminary data.</text>
</comment>
<dbReference type="HAMAP" id="MF_00002">
    <property type="entry name" value="Asp_carb_tr_reg"/>
    <property type="match status" value="1"/>
</dbReference>
<keyword evidence="2 4" id="KW-0862">Zinc</keyword>
<feature type="domain" description="Aspartate carbamoyltransferase regulatory subunit C-terminal" evidence="6">
    <location>
        <begin position="99"/>
        <end position="144"/>
    </location>
</feature>
<evidence type="ECO:0000259" key="5">
    <source>
        <dbReference type="Pfam" id="PF01948"/>
    </source>
</evidence>
<dbReference type="Pfam" id="PF01948">
    <property type="entry name" value="PyrI"/>
    <property type="match status" value="1"/>
</dbReference>
<keyword evidence="1 4" id="KW-0479">Metal-binding</keyword>
<gene>
    <name evidence="4" type="primary">pyrI</name>
    <name evidence="7" type="ORF">ENJ10_04040</name>
</gene>
<dbReference type="InterPro" id="IPR036792">
    <property type="entry name" value="Asp_carbatrfase_reg_C_sf"/>
</dbReference>
<reference evidence="7" key="1">
    <citation type="journal article" date="2020" name="mSystems">
        <title>Genome- and Community-Level Interaction Insights into Carbon Utilization and Element Cycling Functions of Hydrothermarchaeota in Hydrothermal Sediment.</title>
        <authorList>
            <person name="Zhou Z."/>
            <person name="Liu Y."/>
            <person name="Xu W."/>
            <person name="Pan J."/>
            <person name="Luo Z.H."/>
            <person name="Li M."/>
        </authorList>
    </citation>
    <scope>NUCLEOTIDE SEQUENCE [LARGE SCALE GENOMIC DNA]</scope>
    <source>
        <strain evidence="7">HyVt-456</strain>
    </source>
</reference>
<comment type="cofactor">
    <cofactor evidence="4">
        <name>Zn(2+)</name>
        <dbReference type="ChEBI" id="CHEBI:29105"/>
    </cofactor>
    <text evidence="4">Binds 1 zinc ion per subunit.</text>
</comment>
<evidence type="ECO:0000256" key="1">
    <source>
        <dbReference type="ARBA" id="ARBA00022723"/>
    </source>
</evidence>
<keyword evidence="3 4" id="KW-0665">Pyrimidine biosynthesis</keyword>
<dbReference type="Pfam" id="PF02748">
    <property type="entry name" value="PyrI_C"/>
    <property type="match status" value="1"/>
</dbReference>
<dbReference type="GO" id="GO:0006221">
    <property type="term" value="P:pyrimidine nucleotide biosynthetic process"/>
    <property type="evidence" value="ECO:0007669"/>
    <property type="project" value="UniProtKB-UniRule"/>
</dbReference>
<dbReference type="NCBIfam" id="TIGR00240">
    <property type="entry name" value="ATCase_reg"/>
    <property type="match status" value="1"/>
</dbReference>
<comment type="subunit">
    <text evidence="4">Contains catalytic and regulatory chains.</text>
</comment>
<dbReference type="GO" id="GO:0046872">
    <property type="term" value="F:metal ion binding"/>
    <property type="evidence" value="ECO:0007669"/>
    <property type="project" value="UniProtKB-KW"/>
</dbReference>
<dbReference type="GO" id="GO:0009347">
    <property type="term" value="C:aspartate carbamoyltransferase complex"/>
    <property type="evidence" value="ECO:0007669"/>
    <property type="project" value="InterPro"/>
</dbReference>
<evidence type="ECO:0000313" key="7">
    <source>
        <dbReference type="EMBL" id="HED09835.1"/>
    </source>
</evidence>
<dbReference type="SUPFAM" id="SSF54893">
    <property type="entry name" value="Aspartate carbamoyltransferase, Regulatory-chain, N-terminal domain"/>
    <property type="match status" value="1"/>
</dbReference>